<accession>A0A6U4J799</accession>
<reference evidence="3" key="1">
    <citation type="submission" date="2021-01" db="EMBL/GenBank/DDBJ databases">
        <authorList>
            <person name="Corre E."/>
            <person name="Pelletier E."/>
            <person name="Niang G."/>
            <person name="Scheremetjew M."/>
            <person name="Finn R."/>
            <person name="Kale V."/>
            <person name="Holt S."/>
            <person name="Cochrane G."/>
            <person name="Meng A."/>
            <person name="Brown T."/>
            <person name="Cohen L."/>
        </authorList>
    </citation>
    <scope>NUCLEOTIDE SEQUENCE</scope>
    <source>
        <strain evidence="3">CCMP2877</strain>
    </source>
</reference>
<evidence type="ECO:0000313" key="2">
    <source>
        <dbReference type="EMBL" id="CAD9263141.1"/>
    </source>
</evidence>
<dbReference type="EMBL" id="HBGJ01033960">
    <property type="protein sequence ID" value="CAD9263141.1"/>
    <property type="molecule type" value="Transcribed_RNA"/>
</dbReference>
<dbReference type="EMBL" id="HBGJ01033961">
    <property type="protein sequence ID" value="CAD9263142.1"/>
    <property type="molecule type" value="Transcribed_RNA"/>
</dbReference>
<name>A0A6U4J799_9STRA</name>
<evidence type="ECO:0000256" key="1">
    <source>
        <dbReference type="SAM" id="MobiDB-lite"/>
    </source>
</evidence>
<sequence>MSDAAVSGMAPAEVEKRPMQGNVGRLGRRKKKKLKHDFIRWRCRGFLMCRVAGGPCLKHVAAKSHPGVTHMDLCHTCKRTIGLKGTPGGDDRLVLGLNVQARQQDPTSQELQDVPELGSVILAVSTDRLTDPRVSREAYPTVGSLIRPAFSPFLIVPPESHKSKAEEEQKIAAERSEDIAAAAAEAAEAVQSKLEAAAGVEAVAIANGEATENEIEKANAQPYFDTRGITTSSI</sequence>
<feature type="region of interest" description="Disordered" evidence="1">
    <location>
        <begin position="1"/>
        <end position="21"/>
    </location>
</feature>
<organism evidence="3">
    <name type="scientific">Phaeomonas parva</name>
    <dbReference type="NCBI Taxonomy" id="124430"/>
    <lineage>
        <taxon>Eukaryota</taxon>
        <taxon>Sar</taxon>
        <taxon>Stramenopiles</taxon>
        <taxon>Ochrophyta</taxon>
        <taxon>Pinguiophyceae</taxon>
        <taxon>Pinguiochrysidales</taxon>
        <taxon>Pinguiochrysidaceae</taxon>
        <taxon>Phaeomonas</taxon>
    </lineage>
</organism>
<protein>
    <submittedName>
        <fullName evidence="3">Uncharacterized protein</fullName>
    </submittedName>
</protein>
<dbReference type="AlphaFoldDB" id="A0A6U4J799"/>
<proteinExistence type="predicted"/>
<evidence type="ECO:0000313" key="3">
    <source>
        <dbReference type="EMBL" id="CAD9263142.1"/>
    </source>
</evidence>
<gene>
    <name evidence="2" type="ORF">PPAR1163_LOCUS21524</name>
    <name evidence="3" type="ORF">PPAR1163_LOCUS21525</name>
</gene>